<evidence type="ECO:0000313" key="1">
    <source>
        <dbReference type="EMBL" id="GGF71596.1"/>
    </source>
</evidence>
<dbReference type="Proteomes" id="UP000605392">
    <property type="component" value="Unassembled WGS sequence"/>
</dbReference>
<reference evidence="1 2" key="1">
    <citation type="journal article" date="2019" name="Int. J. Syst. Evol. Microbiol.">
        <title>The Global Catalogue of Microorganisms (GCM) 10K type strain sequencing project: providing services to taxonomists for standard genome sequencing and annotation.</title>
        <authorList>
            <consortium name="The Broad Institute Genomics Platform"/>
            <consortium name="The Broad Institute Genome Sequencing Center for Infectious Disease"/>
            <person name="Wu L."/>
            <person name="Ma J."/>
        </authorList>
    </citation>
    <scope>NUCLEOTIDE SEQUENCE [LARGE SCALE GENOMIC DNA]</scope>
    <source>
        <strain evidence="1 2">CGMCC 1.12720</strain>
    </source>
</reference>
<evidence type="ECO:0000313" key="2">
    <source>
        <dbReference type="Proteomes" id="UP000605392"/>
    </source>
</evidence>
<protein>
    <submittedName>
        <fullName evidence="1">Uncharacterized protein</fullName>
    </submittedName>
</protein>
<gene>
    <name evidence="1" type="ORF">GCM10011375_28520</name>
</gene>
<proteinExistence type="predicted"/>
<keyword evidence="2" id="KW-1185">Reference proteome</keyword>
<organism evidence="1 2">
    <name type="scientific">Hymenobacter qilianensis</name>
    <dbReference type="NCBI Taxonomy" id="1385715"/>
    <lineage>
        <taxon>Bacteria</taxon>
        <taxon>Pseudomonadati</taxon>
        <taxon>Bacteroidota</taxon>
        <taxon>Cytophagia</taxon>
        <taxon>Cytophagales</taxon>
        <taxon>Hymenobacteraceae</taxon>
        <taxon>Hymenobacter</taxon>
    </lineage>
</organism>
<sequence>MSEAITVAQINPEDAAFVAGALHPAAKSNRLANVVEAKFAAGMGTEHVLEDSVRSNRCLDSEGRK</sequence>
<comment type="caution">
    <text evidence="1">The sequence shown here is derived from an EMBL/GenBank/DDBJ whole genome shotgun (WGS) entry which is preliminary data.</text>
</comment>
<dbReference type="EMBL" id="BMFN01000002">
    <property type="protein sequence ID" value="GGF71596.1"/>
    <property type="molecule type" value="Genomic_DNA"/>
</dbReference>
<name>A0ACB5PTX7_9BACT</name>
<accession>A0ACB5PTX7</accession>